<proteinExistence type="predicted"/>
<evidence type="ECO:0000256" key="1">
    <source>
        <dbReference type="ARBA" id="ARBA00022801"/>
    </source>
</evidence>
<dbReference type="InterPro" id="IPR001995">
    <property type="entry name" value="Peptidase_A2_cat"/>
</dbReference>
<dbReference type="VEuPathDB" id="FungiDB:PC110_g23382"/>
<dbReference type="Gene3D" id="2.40.70.10">
    <property type="entry name" value="Acid Proteases"/>
    <property type="match status" value="1"/>
</dbReference>
<dbReference type="InterPro" id="IPR001969">
    <property type="entry name" value="Aspartic_peptidase_AS"/>
</dbReference>
<feature type="compositionally biased region" description="Low complexity" evidence="2">
    <location>
        <begin position="309"/>
        <end position="319"/>
    </location>
</feature>
<evidence type="ECO:0000313" key="5">
    <source>
        <dbReference type="Proteomes" id="UP000760860"/>
    </source>
</evidence>
<dbReference type="CDD" id="cd00303">
    <property type="entry name" value="retropepsin_like"/>
    <property type="match status" value="1"/>
</dbReference>
<feature type="compositionally biased region" description="Acidic residues" evidence="2">
    <location>
        <begin position="341"/>
        <end position="352"/>
    </location>
</feature>
<dbReference type="Pfam" id="PF13650">
    <property type="entry name" value="Asp_protease_2"/>
    <property type="match status" value="1"/>
</dbReference>
<organism evidence="4 5">
    <name type="scientific">Phytophthora cactorum</name>
    <dbReference type="NCBI Taxonomy" id="29920"/>
    <lineage>
        <taxon>Eukaryota</taxon>
        <taxon>Sar</taxon>
        <taxon>Stramenopiles</taxon>
        <taxon>Oomycota</taxon>
        <taxon>Peronosporomycetes</taxon>
        <taxon>Peronosporales</taxon>
        <taxon>Peronosporaceae</taxon>
        <taxon>Phytophthora</taxon>
    </lineage>
</organism>
<dbReference type="InterPro" id="IPR021109">
    <property type="entry name" value="Peptidase_aspartic_dom_sf"/>
</dbReference>
<keyword evidence="1" id="KW-0378">Hydrolase</keyword>
<feature type="compositionally biased region" description="Acidic residues" evidence="2">
    <location>
        <begin position="320"/>
        <end position="333"/>
    </location>
</feature>
<dbReference type="PROSITE" id="PS00141">
    <property type="entry name" value="ASP_PROTEASE"/>
    <property type="match status" value="1"/>
</dbReference>
<comment type="caution">
    <text evidence="4">The sequence shown here is derived from an EMBL/GenBank/DDBJ whole genome shotgun (WGS) entry which is preliminary data.</text>
</comment>
<dbReference type="PROSITE" id="PS50175">
    <property type="entry name" value="ASP_PROT_RETROV"/>
    <property type="match status" value="1"/>
</dbReference>
<dbReference type="AlphaFoldDB" id="A0A8T1HE56"/>
<protein>
    <recommendedName>
        <fullName evidence="3">Peptidase A2 domain-containing protein</fullName>
    </recommendedName>
</protein>
<dbReference type="Proteomes" id="UP000760860">
    <property type="component" value="Unassembled WGS sequence"/>
</dbReference>
<feature type="region of interest" description="Disordered" evidence="2">
    <location>
        <begin position="266"/>
        <end position="352"/>
    </location>
</feature>
<sequence>MVSGAVNDEQTTILLDTGANVSVILERFAKKLRLRVVSNHDRPIDVQGIGKGTLTTKRRVLVKVTLERRLVYEFEMWVLPHNGGVDVVLGMDFMIPAGVRLDLYRSTSMLSGETTLTLLKSKKIEANPVGRREVPCRSPRGLRVEAHECADFSLQKNRPTAETHALWVRRTEKLISTLLSNRRGDLTKVCLTNVADRDTTCDVFTDFAVWVPHGDLPREAGHVRPKSRRCKDWQVLAYEGLRDPTLLDLEREHYDRWAAAQQSLVDRPDYPTPTEILRRPSDDSGQGLTLRDGRVEEASDTSDADDPSVTVTVGGTTETAGDDFDGSDEGDDVSDTRGALDDTEAATECLET</sequence>
<evidence type="ECO:0000259" key="3">
    <source>
        <dbReference type="PROSITE" id="PS50175"/>
    </source>
</evidence>
<dbReference type="GO" id="GO:0004190">
    <property type="term" value="F:aspartic-type endopeptidase activity"/>
    <property type="evidence" value="ECO:0007669"/>
    <property type="project" value="InterPro"/>
</dbReference>
<dbReference type="SUPFAM" id="SSF50630">
    <property type="entry name" value="Acid proteases"/>
    <property type="match status" value="1"/>
</dbReference>
<dbReference type="GO" id="GO:0006508">
    <property type="term" value="P:proteolysis"/>
    <property type="evidence" value="ECO:0007669"/>
    <property type="project" value="InterPro"/>
</dbReference>
<dbReference type="EMBL" id="RCMV01001077">
    <property type="protein sequence ID" value="KAG3210550.1"/>
    <property type="molecule type" value="Genomic_DNA"/>
</dbReference>
<reference evidence="4" key="1">
    <citation type="submission" date="2018-05" db="EMBL/GenBank/DDBJ databases">
        <title>Effector identification in a new, highly contiguous assembly of the strawberry crown rot pathogen Phytophthora cactorum.</title>
        <authorList>
            <person name="Armitage A.D."/>
            <person name="Nellist C.F."/>
            <person name="Bates H."/>
            <person name="Vickerstaff R.J."/>
            <person name="Harrison R.J."/>
        </authorList>
    </citation>
    <scope>NUCLEOTIDE SEQUENCE</scope>
    <source>
        <strain evidence="4">P421</strain>
    </source>
</reference>
<feature type="domain" description="Peptidase A2" evidence="3">
    <location>
        <begin position="11"/>
        <end position="50"/>
    </location>
</feature>
<name>A0A8T1HE56_9STRA</name>
<accession>A0A8T1HE56</accession>
<gene>
    <name evidence="4" type="ORF">PC129_g18451</name>
</gene>
<evidence type="ECO:0000256" key="2">
    <source>
        <dbReference type="SAM" id="MobiDB-lite"/>
    </source>
</evidence>
<evidence type="ECO:0000313" key="4">
    <source>
        <dbReference type="EMBL" id="KAG3210550.1"/>
    </source>
</evidence>